<feature type="domain" description="Myb-like" evidence="4">
    <location>
        <begin position="24"/>
        <end position="99"/>
    </location>
</feature>
<evidence type="ECO:0000256" key="1">
    <source>
        <dbReference type="ARBA" id="ARBA00011764"/>
    </source>
</evidence>
<dbReference type="OrthoDB" id="3066195at2759"/>
<comment type="subunit">
    <text evidence="1">Self-associates forming complexes of several hundred monomers.</text>
</comment>
<comment type="function">
    <text evidence="3">Involved in transvection phenomena (= synapsis-dependent gene expression), where the synaptic pairing of chromosomes carrying genes with which zeste interacts influences the expression of these genes. Zeste binds to DNA and stimulates transcription from a nearby promoter.</text>
</comment>
<dbReference type="AlphaFoldDB" id="A0A8J5CG05"/>
<keyword evidence="6" id="KW-1185">Reference proteome</keyword>
<reference evidence="5" key="1">
    <citation type="submission" date="2020-07" db="EMBL/GenBank/DDBJ databases">
        <title>The High-quality genome of the commercially important snow crab, Chionoecetes opilio.</title>
        <authorList>
            <person name="Jeong J.-H."/>
            <person name="Ryu S."/>
        </authorList>
    </citation>
    <scope>NUCLEOTIDE SEQUENCE</scope>
    <source>
        <strain evidence="5">MADBK_172401_WGS</strain>
        <tissue evidence="5">Digestive gland</tissue>
    </source>
</reference>
<dbReference type="PANTHER" id="PTHR23098:SF16">
    <property type="entry name" value="REGULATORY PROTEIN ZESTE"/>
    <property type="match status" value="1"/>
</dbReference>
<dbReference type="Gene3D" id="1.10.10.60">
    <property type="entry name" value="Homeodomain-like"/>
    <property type="match status" value="1"/>
</dbReference>
<sequence length="221" mass="24634">MLSCSSLFKTYIPPDIIMHTSQEEPKKRKSNWSADETLYMLQLISAKKMIIRGRYGKNVTSQDKKRAWVEVAESVTSASSTGNGPRSTEDCERRWYNVLQKSKTHIARYKEQKQTGGGPCTTSLTAIDELVYDIVGRNSTVFVGVKEPYAFESCLGQLRKPDAYAPLTASSAGWDTSELLLNCGCSACSTTSVAHTFCCCNITLHCTLTFCCFTNYRCYTT</sequence>
<dbReference type="EMBL" id="JACEEZ010022723">
    <property type="protein sequence ID" value="KAG0712081.1"/>
    <property type="molecule type" value="Genomic_DNA"/>
</dbReference>
<dbReference type="SMART" id="SM00717">
    <property type="entry name" value="SANT"/>
    <property type="match status" value="1"/>
</dbReference>
<evidence type="ECO:0000259" key="4">
    <source>
        <dbReference type="PROSITE" id="PS50090"/>
    </source>
</evidence>
<evidence type="ECO:0000313" key="5">
    <source>
        <dbReference type="EMBL" id="KAG0712081.1"/>
    </source>
</evidence>
<evidence type="ECO:0000313" key="6">
    <source>
        <dbReference type="Proteomes" id="UP000770661"/>
    </source>
</evidence>
<evidence type="ECO:0000256" key="2">
    <source>
        <dbReference type="ARBA" id="ARBA00016807"/>
    </source>
</evidence>
<dbReference type="Pfam" id="PF13873">
    <property type="entry name" value="Myb_DNA-bind_5"/>
    <property type="match status" value="1"/>
</dbReference>
<accession>A0A8J5CG05</accession>
<dbReference type="InterPro" id="IPR001005">
    <property type="entry name" value="SANT/Myb"/>
</dbReference>
<dbReference type="PANTHER" id="PTHR23098">
    <property type="entry name" value="AGAP001331-PA-RELATED"/>
    <property type="match status" value="1"/>
</dbReference>
<dbReference type="PROSITE" id="PS50090">
    <property type="entry name" value="MYB_LIKE"/>
    <property type="match status" value="1"/>
</dbReference>
<evidence type="ECO:0000256" key="3">
    <source>
        <dbReference type="ARBA" id="ARBA00025466"/>
    </source>
</evidence>
<dbReference type="GO" id="GO:0005634">
    <property type="term" value="C:nucleus"/>
    <property type="evidence" value="ECO:0007669"/>
    <property type="project" value="TreeGrafter"/>
</dbReference>
<name>A0A8J5CG05_CHIOP</name>
<dbReference type="CDD" id="cd00167">
    <property type="entry name" value="SANT"/>
    <property type="match status" value="1"/>
</dbReference>
<organism evidence="5 6">
    <name type="scientific">Chionoecetes opilio</name>
    <name type="common">Atlantic snow crab</name>
    <name type="synonym">Cancer opilio</name>
    <dbReference type="NCBI Taxonomy" id="41210"/>
    <lineage>
        <taxon>Eukaryota</taxon>
        <taxon>Metazoa</taxon>
        <taxon>Ecdysozoa</taxon>
        <taxon>Arthropoda</taxon>
        <taxon>Crustacea</taxon>
        <taxon>Multicrustacea</taxon>
        <taxon>Malacostraca</taxon>
        <taxon>Eumalacostraca</taxon>
        <taxon>Eucarida</taxon>
        <taxon>Decapoda</taxon>
        <taxon>Pleocyemata</taxon>
        <taxon>Brachyura</taxon>
        <taxon>Eubrachyura</taxon>
        <taxon>Majoidea</taxon>
        <taxon>Majidae</taxon>
        <taxon>Chionoecetes</taxon>
    </lineage>
</organism>
<comment type="caution">
    <text evidence="5">The sequence shown here is derived from an EMBL/GenBank/DDBJ whole genome shotgun (WGS) entry which is preliminary data.</text>
</comment>
<dbReference type="InterPro" id="IPR028002">
    <property type="entry name" value="Myb_DNA-bind_5"/>
</dbReference>
<gene>
    <name evidence="5" type="ORF">GWK47_019226</name>
</gene>
<dbReference type="Proteomes" id="UP000770661">
    <property type="component" value="Unassembled WGS sequence"/>
</dbReference>
<protein>
    <recommendedName>
        <fullName evidence="2">Regulatory protein zeste</fullName>
    </recommendedName>
</protein>
<proteinExistence type="predicted"/>